<protein>
    <submittedName>
        <fullName evidence="1">Uncharacterized protein</fullName>
    </submittedName>
</protein>
<evidence type="ECO:0000313" key="1">
    <source>
        <dbReference type="EMBL" id="KAK5170962.1"/>
    </source>
</evidence>
<dbReference type="EMBL" id="JAVRRT010000006">
    <property type="protein sequence ID" value="KAK5170962.1"/>
    <property type="molecule type" value="Genomic_DNA"/>
</dbReference>
<dbReference type="PANTHER" id="PTHR42085:SF2">
    <property type="entry name" value="F-BOX DOMAIN-CONTAINING PROTEIN"/>
    <property type="match status" value="1"/>
</dbReference>
<name>A0AAV9PET2_9PEZI</name>
<evidence type="ECO:0000313" key="2">
    <source>
        <dbReference type="Proteomes" id="UP001337655"/>
    </source>
</evidence>
<sequence length="246" mass="27297">MAKISIAAVINNGRAGTIDAQTKWRLFKLPPEVRNAIYVLVLASNATSDDGTVAIAKRTGRDLAPSVLTVLQTCRLVYSEAYGIFYSGQHLELNNNDGCANRGQRSTIIFSSFVERLDRSRLAAIENLTIRVSLVEDMTTVIKSARLCVRLKHLCLQLDHQVNFAFRGPSVEDIVPPAAMRREMPWLRKAFRTLPRSLDTIGCQICLVNTSLNGVEPQEMLDARSRLEGEVTDVLVTLLANARDLD</sequence>
<organism evidence="1 2">
    <name type="scientific">Saxophila tyrrhenica</name>
    <dbReference type="NCBI Taxonomy" id="1690608"/>
    <lineage>
        <taxon>Eukaryota</taxon>
        <taxon>Fungi</taxon>
        <taxon>Dikarya</taxon>
        <taxon>Ascomycota</taxon>
        <taxon>Pezizomycotina</taxon>
        <taxon>Dothideomycetes</taxon>
        <taxon>Dothideomycetidae</taxon>
        <taxon>Mycosphaerellales</taxon>
        <taxon>Extremaceae</taxon>
        <taxon>Saxophila</taxon>
    </lineage>
</organism>
<dbReference type="Proteomes" id="UP001337655">
    <property type="component" value="Unassembled WGS sequence"/>
</dbReference>
<keyword evidence="2" id="KW-1185">Reference proteome</keyword>
<comment type="caution">
    <text evidence="1">The sequence shown here is derived from an EMBL/GenBank/DDBJ whole genome shotgun (WGS) entry which is preliminary data.</text>
</comment>
<gene>
    <name evidence="1" type="ORF">LTR77_004106</name>
</gene>
<dbReference type="InterPro" id="IPR038883">
    <property type="entry name" value="AN11006-like"/>
</dbReference>
<dbReference type="GeneID" id="89925452"/>
<accession>A0AAV9PET2</accession>
<reference evidence="1 2" key="1">
    <citation type="submission" date="2023-08" db="EMBL/GenBank/DDBJ databases">
        <title>Black Yeasts Isolated from many extreme environments.</title>
        <authorList>
            <person name="Coleine C."/>
            <person name="Stajich J.E."/>
            <person name="Selbmann L."/>
        </authorList>
    </citation>
    <scope>NUCLEOTIDE SEQUENCE [LARGE SCALE GENOMIC DNA]</scope>
    <source>
        <strain evidence="1 2">CCFEE 5935</strain>
    </source>
</reference>
<dbReference type="PANTHER" id="PTHR42085">
    <property type="entry name" value="F-BOX DOMAIN-CONTAINING PROTEIN"/>
    <property type="match status" value="1"/>
</dbReference>
<dbReference type="RefSeq" id="XP_064659990.1">
    <property type="nucleotide sequence ID" value="XM_064801360.1"/>
</dbReference>
<proteinExistence type="predicted"/>
<dbReference type="AlphaFoldDB" id="A0AAV9PET2"/>